<name>A0A158B5T9_9BURK</name>
<dbReference type="Gene3D" id="3.40.50.880">
    <property type="match status" value="1"/>
</dbReference>
<evidence type="ECO:0000313" key="1">
    <source>
        <dbReference type="EMBL" id="SAK65270.1"/>
    </source>
</evidence>
<proteinExistence type="predicted"/>
<sequence length="90" mass="9686">MMAFSSVTEPLRAANRVGGKEPYSWHLISADGEPVSSSSGFALLPDFAITSSPELSHVFVVASIGVRPDRNAPRAIRVEASSRSIPHRPR</sequence>
<dbReference type="InterPro" id="IPR029062">
    <property type="entry name" value="Class_I_gatase-like"/>
</dbReference>
<dbReference type="SUPFAM" id="SSF52317">
    <property type="entry name" value="Class I glutamine amidotransferase-like"/>
    <property type="match status" value="1"/>
</dbReference>
<protein>
    <submittedName>
        <fullName evidence="1">Transcriptional regulator</fullName>
    </submittedName>
</protein>
<reference evidence="1" key="1">
    <citation type="submission" date="2016-01" db="EMBL/GenBank/DDBJ databases">
        <authorList>
            <person name="Peeters C."/>
        </authorList>
    </citation>
    <scope>NUCLEOTIDE SEQUENCE [LARGE SCALE GENOMIC DNA]</scope>
    <source>
        <strain evidence="1">LMG 29318</strain>
    </source>
</reference>
<dbReference type="AlphaFoldDB" id="A0A158B5T9"/>
<keyword evidence="2" id="KW-1185">Reference proteome</keyword>
<dbReference type="EMBL" id="FCOF02000011">
    <property type="protein sequence ID" value="SAK65270.1"/>
    <property type="molecule type" value="Genomic_DNA"/>
</dbReference>
<organism evidence="1 2">
    <name type="scientific">Caballeronia catudaia</name>
    <dbReference type="NCBI Taxonomy" id="1777136"/>
    <lineage>
        <taxon>Bacteria</taxon>
        <taxon>Pseudomonadati</taxon>
        <taxon>Pseudomonadota</taxon>
        <taxon>Betaproteobacteria</taxon>
        <taxon>Burkholderiales</taxon>
        <taxon>Burkholderiaceae</taxon>
        <taxon>Caballeronia</taxon>
    </lineage>
</organism>
<accession>A0A158B5T9</accession>
<gene>
    <name evidence="1" type="ORF">AWB75_03027</name>
</gene>
<comment type="caution">
    <text evidence="1">The sequence shown here is derived from an EMBL/GenBank/DDBJ whole genome shotgun (WGS) entry which is preliminary data.</text>
</comment>
<evidence type="ECO:0000313" key="2">
    <source>
        <dbReference type="Proteomes" id="UP000054870"/>
    </source>
</evidence>
<dbReference type="Proteomes" id="UP000054870">
    <property type="component" value="Unassembled WGS sequence"/>
</dbReference>